<reference evidence="2 3" key="1">
    <citation type="submission" date="2024-04" db="EMBL/GenBank/DDBJ databases">
        <title>Phyllosticta paracitricarpa is synonymous to the EU quarantine fungus P. citricarpa based on phylogenomic analyses.</title>
        <authorList>
            <consortium name="Lawrence Berkeley National Laboratory"/>
            <person name="Van Ingen-Buijs V.A."/>
            <person name="Van Westerhoven A.C."/>
            <person name="Haridas S."/>
            <person name="Skiadas P."/>
            <person name="Martin F."/>
            <person name="Groenewald J.Z."/>
            <person name="Crous P.W."/>
            <person name="Seidl M.F."/>
        </authorList>
    </citation>
    <scope>NUCLEOTIDE SEQUENCE [LARGE SCALE GENOMIC DNA]</scope>
    <source>
        <strain evidence="2 3">CBS 123371</strain>
    </source>
</reference>
<name>A0ABR1KHQ3_9PEZI</name>
<evidence type="ECO:0000256" key="1">
    <source>
        <dbReference type="SAM" id="Phobius"/>
    </source>
</evidence>
<sequence length="256" mass="27911">MLLFHILLSFAAPLVDDSVLFMPFQSSLRLSRAWVHLSPALFILLFLVAFAVLGIPSCSKGQDIISVGFDQIIIHSLRTVGWLVGPALTGRSSTFISTFFSSISIFALSFSSHSNVKWPATYLGSLFEVHGWLGGPMHRLPGLLSFSVSTSGSFSSQLKSSHGVLRCGIWLSLPVNFVSPILQSPKGFSPLKMERASTFPDTRAHPKTFLSSLLMLVSATLALTYEYASWSQGAESLGFTSFLFIGRLILQGLECL</sequence>
<proteinExistence type="predicted"/>
<comment type="caution">
    <text evidence="2">The sequence shown here is derived from an EMBL/GenBank/DDBJ whole genome shotgun (WGS) entry which is preliminary data.</text>
</comment>
<evidence type="ECO:0000313" key="3">
    <source>
        <dbReference type="Proteomes" id="UP001363622"/>
    </source>
</evidence>
<evidence type="ECO:0000313" key="2">
    <source>
        <dbReference type="EMBL" id="KAK7514961.1"/>
    </source>
</evidence>
<keyword evidence="1" id="KW-0812">Transmembrane</keyword>
<accession>A0ABR1KHQ3</accession>
<dbReference type="Proteomes" id="UP001363622">
    <property type="component" value="Unassembled WGS sequence"/>
</dbReference>
<feature type="transmembrane region" description="Helical" evidence="1">
    <location>
        <begin position="209"/>
        <end position="228"/>
    </location>
</feature>
<feature type="transmembrane region" description="Helical" evidence="1">
    <location>
        <begin position="33"/>
        <end position="55"/>
    </location>
</feature>
<keyword evidence="3" id="KW-1185">Reference proteome</keyword>
<gene>
    <name evidence="2" type="ORF">IWZ03DRAFT_233405</name>
</gene>
<organism evidence="2 3">
    <name type="scientific">Phyllosticta citriasiana</name>
    <dbReference type="NCBI Taxonomy" id="595635"/>
    <lineage>
        <taxon>Eukaryota</taxon>
        <taxon>Fungi</taxon>
        <taxon>Dikarya</taxon>
        <taxon>Ascomycota</taxon>
        <taxon>Pezizomycotina</taxon>
        <taxon>Dothideomycetes</taxon>
        <taxon>Dothideomycetes incertae sedis</taxon>
        <taxon>Botryosphaeriales</taxon>
        <taxon>Phyllostictaceae</taxon>
        <taxon>Phyllosticta</taxon>
    </lineage>
</organism>
<protein>
    <submittedName>
        <fullName evidence="2">Uncharacterized protein</fullName>
    </submittedName>
</protein>
<keyword evidence="1" id="KW-0472">Membrane</keyword>
<dbReference type="EMBL" id="JBBPHU010000008">
    <property type="protein sequence ID" value="KAK7514961.1"/>
    <property type="molecule type" value="Genomic_DNA"/>
</dbReference>
<keyword evidence="1" id="KW-1133">Transmembrane helix</keyword>